<evidence type="ECO:0000313" key="1">
    <source>
        <dbReference type="EMBL" id="QHT98986.1"/>
    </source>
</evidence>
<dbReference type="AlphaFoldDB" id="A0A6C0J2Z3"/>
<organism evidence="1">
    <name type="scientific">viral metagenome</name>
    <dbReference type="NCBI Taxonomy" id="1070528"/>
    <lineage>
        <taxon>unclassified sequences</taxon>
        <taxon>metagenomes</taxon>
        <taxon>organismal metagenomes</taxon>
    </lineage>
</organism>
<dbReference type="EMBL" id="MN740299">
    <property type="protein sequence ID" value="QHT98986.1"/>
    <property type="molecule type" value="Genomic_DNA"/>
</dbReference>
<accession>A0A6C0J2Z3</accession>
<reference evidence="1" key="1">
    <citation type="journal article" date="2020" name="Nature">
        <title>Giant virus diversity and host interactions through global metagenomics.</title>
        <authorList>
            <person name="Schulz F."/>
            <person name="Roux S."/>
            <person name="Paez-Espino D."/>
            <person name="Jungbluth S."/>
            <person name="Walsh D.A."/>
            <person name="Denef V.J."/>
            <person name="McMahon K.D."/>
            <person name="Konstantinidis K.T."/>
            <person name="Eloe-Fadrosh E.A."/>
            <person name="Kyrpides N.C."/>
            <person name="Woyke T."/>
        </authorList>
    </citation>
    <scope>NUCLEOTIDE SEQUENCE</scope>
    <source>
        <strain evidence="1">GVMAG-M-3300025695-21</strain>
    </source>
</reference>
<protein>
    <submittedName>
        <fullName evidence="1">Uncharacterized protein</fullName>
    </submittedName>
</protein>
<proteinExistence type="predicted"/>
<name>A0A6C0J2Z3_9ZZZZ</name>
<sequence length="287" mass="34408">MSANIIIPNTIFLNKLKNIKSNSIPNVYLNKAKELHILPCFNTIYNSKLIWDKKKKYDKEIISKNKIHIVITDFSDKSKNKREFISFLNKLTDIKKDDIYFKIKNLIKQNNDDDEFFTILYNFIIKNDSKNIDIYLNIFNFLNKDIVSKNIDIYWNNFNENKDWIPHSYILENDLMIGNEDDVIYNLYCDYVKWKKTNNSIINLLILLIIDKNKIDTLLNNIYNYLIDYIYFSTKKYRHVIDILLEDIIIIISHYKNNNIIDKIKNIDLSILENSSKFLIYNIIDKK</sequence>